<feature type="compositionally biased region" description="Basic and acidic residues" evidence="1">
    <location>
        <begin position="34"/>
        <end position="52"/>
    </location>
</feature>
<dbReference type="Proteomes" id="UP000014500">
    <property type="component" value="Unassembled WGS sequence"/>
</dbReference>
<dbReference type="HOGENOM" id="CLU_2161525_0_0_1"/>
<sequence length="111" mass="12686">MVTIVTINRALRCSKISGLRGFGFIPKPNQVLKSESRDGNSEPERAFNHDFEAKRKTESRDFFCVGTYTLFIISCAKLPLVINLYRIEKLTTIPPLCILLGLRNHDENKQM</sequence>
<organism evidence="2 3">
    <name type="scientific">Strigamia maritima</name>
    <name type="common">European centipede</name>
    <name type="synonym">Geophilus maritimus</name>
    <dbReference type="NCBI Taxonomy" id="126957"/>
    <lineage>
        <taxon>Eukaryota</taxon>
        <taxon>Metazoa</taxon>
        <taxon>Ecdysozoa</taxon>
        <taxon>Arthropoda</taxon>
        <taxon>Myriapoda</taxon>
        <taxon>Chilopoda</taxon>
        <taxon>Pleurostigmophora</taxon>
        <taxon>Geophilomorpha</taxon>
        <taxon>Linotaeniidae</taxon>
        <taxon>Strigamia</taxon>
    </lineage>
</organism>
<dbReference type="EMBL" id="JH431827">
    <property type="status" value="NOT_ANNOTATED_CDS"/>
    <property type="molecule type" value="Genomic_DNA"/>
</dbReference>
<reference evidence="2" key="2">
    <citation type="submission" date="2015-02" db="UniProtKB">
        <authorList>
            <consortium name="EnsemblMetazoa"/>
        </authorList>
    </citation>
    <scope>IDENTIFICATION</scope>
</reference>
<protein>
    <submittedName>
        <fullName evidence="2">Uncharacterized protein</fullName>
    </submittedName>
</protein>
<reference evidence="3" key="1">
    <citation type="submission" date="2011-05" db="EMBL/GenBank/DDBJ databases">
        <authorList>
            <person name="Richards S.R."/>
            <person name="Qu J."/>
            <person name="Jiang H."/>
            <person name="Jhangiani S.N."/>
            <person name="Agravi P."/>
            <person name="Goodspeed R."/>
            <person name="Gross S."/>
            <person name="Mandapat C."/>
            <person name="Jackson L."/>
            <person name="Mathew T."/>
            <person name="Pu L."/>
            <person name="Thornton R."/>
            <person name="Saada N."/>
            <person name="Wilczek-Boney K.B."/>
            <person name="Lee S."/>
            <person name="Kovar C."/>
            <person name="Wu Y."/>
            <person name="Scherer S.E."/>
            <person name="Worley K.C."/>
            <person name="Muzny D.M."/>
            <person name="Gibbs R."/>
        </authorList>
    </citation>
    <scope>NUCLEOTIDE SEQUENCE</scope>
    <source>
        <strain evidence="3">Brora</strain>
    </source>
</reference>
<proteinExistence type="predicted"/>
<keyword evidence="3" id="KW-1185">Reference proteome</keyword>
<dbReference type="EnsemblMetazoa" id="SMAR008182-RA">
    <property type="protein sequence ID" value="SMAR008182-PA"/>
    <property type="gene ID" value="SMAR008182"/>
</dbReference>
<evidence type="ECO:0000256" key="1">
    <source>
        <dbReference type="SAM" id="MobiDB-lite"/>
    </source>
</evidence>
<evidence type="ECO:0000313" key="3">
    <source>
        <dbReference type="Proteomes" id="UP000014500"/>
    </source>
</evidence>
<feature type="region of interest" description="Disordered" evidence="1">
    <location>
        <begin position="29"/>
        <end position="52"/>
    </location>
</feature>
<name>T1J3L5_STRMM</name>
<evidence type="ECO:0000313" key="2">
    <source>
        <dbReference type="EnsemblMetazoa" id="SMAR008182-PA"/>
    </source>
</evidence>
<accession>T1J3L5</accession>
<dbReference type="AlphaFoldDB" id="T1J3L5"/>